<evidence type="ECO:0000256" key="1">
    <source>
        <dbReference type="SAM" id="MobiDB-lite"/>
    </source>
</evidence>
<dbReference type="AlphaFoldDB" id="A0A8J3YSD1"/>
<keyword evidence="3" id="KW-1185">Reference proteome</keyword>
<name>A0A8J3YSD1_9ACTN</name>
<dbReference type="Proteomes" id="UP000619260">
    <property type="component" value="Unassembled WGS sequence"/>
</dbReference>
<protein>
    <submittedName>
        <fullName evidence="2">Uncharacterized protein</fullName>
    </submittedName>
</protein>
<reference evidence="2" key="1">
    <citation type="submission" date="2021-01" db="EMBL/GenBank/DDBJ databases">
        <title>Whole genome shotgun sequence of Virgisporangium aliadipatigenens NBRC 105644.</title>
        <authorList>
            <person name="Komaki H."/>
            <person name="Tamura T."/>
        </authorList>
    </citation>
    <scope>NUCLEOTIDE SEQUENCE</scope>
    <source>
        <strain evidence="2">NBRC 105644</strain>
    </source>
</reference>
<proteinExistence type="predicted"/>
<evidence type="ECO:0000313" key="3">
    <source>
        <dbReference type="Proteomes" id="UP000619260"/>
    </source>
</evidence>
<gene>
    <name evidence="2" type="ORF">Val02_78600</name>
</gene>
<evidence type="ECO:0000313" key="2">
    <source>
        <dbReference type="EMBL" id="GIJ50974.1"/>
    </source>
</evidence>
<dbReference type="EMBL" id="BOPF01000041">
    <property type="protein sequence ID" value="GIJ50974.1"/>
    <property type="molecule type" value="Genomic_DNA"/>
</dbReference>
<feature type="region of interest" description="Disordered" evidence="1">
    <location>
        <begin position="63"/>
        <end position="83"/>
    </location>
</feature>
<comment type="caution">
    <text evidence="2">The sequence shown here is derived from an EMBL/GenBank/DDBJ whole genome shotgun (WGS) entry which is preliminary data.</text>
</comment>
<accession>A0A8J3YSD1</accession>
<organism evidence="2 3">
    <name type="scientific">Virgisporangium aliadipatigenens</name>
    <dbReference type="NCBI Taxonomy" id="741659"/>
    <lineage>
        <taxon>Bacteria</taxon>
        <taxon>Bacillati</taxon>
        <taxon>Actinomycetota</taxon>
        <taxon>Actinomycetes</taxon>
        <taxon>Micromonosporales</taxon>
        <taxon>Micromonosporaceae</taxon>
        <taxon>Virgisporangium</taxon>
    </lineage>
</organism>
<sequence length="83" mass="9012">MASLIWDDVGWQAGRVVVRAVVSIDLRRLLGVLGLGPTLDADVAEIAVLRHQLAVLQRSGRWPGRGTPRQTGCCHATGGRRSW</sequence>